<reference evidence="2 3" key="1">
    <citation type="submission" date="2016-10" db="EMBL/GenBank/DDBJ databases">
        <authorList>
            <person name="Varghese N."/>
            <person name="Submissions S."/>
        </authorList>
    </citation>
    <scope>NUCLEOTIDE SEQUENCE [LARGE SCALE GENOMIC DNA]</scope>
    <source>
        <strain evidence="2 3">22B</strain>
    </source>
</reference>
<dbReference type="EMBL" id="FOSF01000102">
    <property type="protein sequence ID" value="SFK53504.1"/>
    <property type="molecule type" value="Genomic_DNA"/>
</dbReference>
<sequence>MGPTILQDEDFDRIPLSTTRFSELRALNQIYVDKTLLIYKIARQRSPVYLTRPSRFGKSLLLSTFDSLFSKGLEDFKGLSIKNSGQKTKPIRWQSFPLLITEYLPLQILMRISVRA</sequence>
<evidence type="ECO:0000259" key="1">
    <source>
        <dbReference type="Pfam" id="PF09820"/>
    </source>
</evidence>
<protein>
    <submittedName>
        <fullName evidence="2">Predicted AAA-ATPase</fullName>
    </submittedName>
</protein>
<dbReference type="Pfam" id="PF09820">
    <property type="entry name" value="AAA-ATPase_like"/>
    <property type="match status" value="1"/>
</dbReference>
<keyword evidence="3" id="KW-1185">Reference proteome</keyword>
<dbReference type="AlphaFoldDB" id="A0A662ZGK6"/>
<gene>
    <name evidence="2" type="ORF">SAMN04487865_11025</name>
</gene>
<feature type="domain" description="AAA-ATPase-like" evidence="1">
    <location>
        <begin position="15"/>
        <end position="87"/>
    </location>
</feature>
<organism evidence="2 3">
    <name type="scientific">Succinivibrio dextrinosolvens</name>
    <dbReference type="NCBI Taxonomy" id="83771"/>
    <lineage>
        <taxon>Bacteria</taxon>
        <taxon>Pseudomonadati</taxon>
        <taxon>Pseudomonadota</taxon>
        <taxon>Gammaproteobacteria</taxon>
        <taxon>Aeromonadales</taxon>
        <taxon>Succinivibrionaceae</taxon>
        <taxon>Succinivibrio</taxon>
    </lineage>
</organism>
<dbReference type="PANTHER" id="PTHR34825:SF1">
    <property type="entry name" value="AAA-ATPASE-LIKE DOMAIN-CONTAINING PROTEIN"/>
    <property type="match status" value="1"/>
</dbReference>
<accession>A0A662ZGK6</accession>
<evidence type="ECO:0000313" key="3">
    <source>
        <dbReference type="Proteomes" id="UP000243374"/>
    </source>
</evidence>
<name>A0A662ZGK6_9GAMM</name>
<dbReference type="InterPro" id="IPR018631">
    <property type="entry name" value="AAA-ATPase-like_dom"/>
</dbReference>
<proteinExistence type="predicted"/>
<dbReference type="PANTHER" id="PTHR34825">
    <property type="entry name" value="CONSERVED PROTEIN, WITH A WEAK D-GALACTARATE DEHYDRATASE/ALTRONATE HYDROLASE DOMAIN"/>
    <property type="match status" value="1"/>
</dbReference>
<evidence type="ECO:0000313" key="2">
    <source>
        <dbReference type="EMBL" id="SFK53504.1"/>
    </source>
</evidence>
<dbReference type="Proteomes" id="UP000243374">
    <property type="component" value="Unassembled WGS sequence"/>
</dbReference>